<feature type="region of interest" description="Disordered" evidence="1">
    <location>
        <begin position="379"/>
        <end position="404"/>
    </location>
</feature>
<feature type="compositionally biased region" description="Polar residues" evidence="1">
    <location>
        <begin position="580"/>
        <end position="597"/>
    </location>
</feature>
<accession>A0A2G5SCU1</accession>
<feature type="compositionally biased region" description="Polar residues" evidence="1">
    <location>
        <begin position="504"/>
        <end position="526"/>
    </location>
</feature>
<evidence type="ECO:0000256" key="1">
    <source>
        <dbReference type="SAM" id="MobiDB-lite"/>
    </source>
</evidence>
<organism evidence="2 3">
    <name type="scientific">Caenorhabditis nigoni</name>
    <dbReference type="NCBI Taxonomy" id="1611254"/>
    <lineage>
        <taxon>Eukaryota</taxon>
        <taxon>Metazoa</taxon>
        <taxon>Ecdysozoa</taxon>
        <taxon>Nematoda</taxon>
        <taxon>Chromadorea</taxon>
        <taxon>Rhabditida</taxon>
        <taxon>Rhabditina</taxon>
        <taxon>Rhabditomorpha</taxon>
        <taxon>Rhabditoidea</taxon>
        <taxon>Rhabditidae</taxon>
        <taxon>Peloderinae</taxon>
        <taxon>Caenorhabditis</taxon>
    </lineage>
</organism>
<evidence type="ECO:0000313" key="2">
    <source>
        <dbReference type="EMBL" id="PIC12722.1"/>
    </source>
</evidence>
<feature type="region of interest" description="Disordered" evidence="1">
    <location>
        <begin position="498"/>
        <end position="540"/>
    </location>
</feature>
<comment type="caution">
    <text evidence="2">The sequence shown here is derived from an EMBL/GenBank/DDBJ whole genome shotgun (WGS) entry which is preliminary data.</text>
</comment>
<proteinExistence type="predicted"/>
<dbReference type="AlphaFoldDB" id="A0A2G5SCU1"/>
<feature type="region of interest" description="Disordered" evidence="1">
    <location>
        <begin position="1"/>
        <end position="57"/>
    </location>
</feature>
<feature type="compositionally biased region" description="Basic and acidic residues" evidence="1">
    <location>
        <begin position="8"/>
        <end position="19"/>
    </location>
</feature>
<dbReference type="EMBL" id="PDUG01000019">
    <property type="protein sequence ID" value="PIC12722.1"/>
    <property type="molecule type" value="Genomic_DNA"/>
</dbReference>
<feature type="region of interest" description="Disordered" evidence="1">
    <location>
        <begin position="419"/>
        <end position="484"/>
    </location>
</feature>
<name>A0A2G5SCU1_9PELO</name>
<gene>
    <name evidence="2" type="ORF">B9Z55_028237</name>
</gene>
<keyword evidence="3" id="KW-1185">Reference proteome</keyword>
<feature type="region of interest" description="Disordered" evidence="1">
    <location>
        <begin position="561"/>
        <end position="634"/>
    </location>
</feature>
<protein>
    <submittedName>
        <fullName evidence="2">Uncharacterized protein</fullName>
    </submittedName>
</protein>
<sequence>MSQQRPPHQPDIHSKDRPGTRHTNHRPLPNSSGVLPSHRPPPEPGAIRQPTVRQVDTRSTTLEELFKEHRIEYPPSRQTLKVFAQREKDWRQEDLPELPTDRGGLRIYVWLAERPSPQTHFQQCSLRLPTIGMAPTAERYFSKHARAQNEPQGGIGRCPICASQLFGYATANHRAKDCPYSSLDCQLKLRFMATNLVSFCQHCKARSAAHYKPDSRYGTKYDCQGGRCKICQSPDHCAIQGMCDCQPPMTIDIQQQQVNTARSDLKRTVKNLTEDPTHPLLYQLPVDGPYEFLDSLVDPNRTVVGWGHRTTGPDTPTRMPEEQKYGNYYTEHEPTSYPSLVAPEAKYQSQLPILSFLTADLHKLMDIAEWLNAGKSDESRYDTNPLPSEGFSNFLPTADSASDTAMDDTADELEDYVQPLPPVIQPPSVKQKTPPPSEVLPPRRKSQLDRPDRAQVTVRTSFPAPREALQTHRQPPKSAFDFMNPKEPSFAKLVWQDEMEKEGQSPSRPSYSSVLQGNSKESPNTASSREESPPPKSSQVEVCINTTQAVICKDFQTPLLTSSSHTSSQEPVPLPLPTAHQRSPSRKTVGNTASATHSFIMPPPPVIQDRHAGKQSPPPESPPSMKVDAQVDEKTERDQEKVLCQRSGWNCQQPLVIGDRAFRPSVQHKAFSMLIAETLPKSRQAILLRIKALQTAICGSYADPEEILPHHTTQSLQSYAEALTAWGLRLSEESVLMVTLESKDPDHIQARLTSGGGTVPVPDFTTWTLPNVKNWTAQLFRPRQFGEIHPLDRLRPRAQLEPWWLIPAINANSTAAEEVNLEMRMMETQITELTAGSSFPTHSVRLLEYVLRMPTPSDESATLHRVHWLFCILTGYYPQDVPADRPLRLRTYMNLLYALVYVLVRIRVTDRIMDVSCTDCQHSLATTAVRGHQLPLPSFTLFCQHEDERWSSWFDSVFLSVLSQENYREENCQCFAIEKRTASASTSD</sequence>
<dbReference type="OrthoDB" id="5909985at2759"/>
<dbReference type="Proteomes" id="UP000230233">
    <property type="component" value="Unassembled WGS sequence"/>
</dbReference>
<evidence type="ECO:0000313" key="3">
    <source>
        <dbReference type="Proteomes" id="UP000230233"/>
    </source>
</evidence>
<reference evidence="3" key="1">
    <citation type="submission" date="2017-10" db="EMBL/GenBank/DDBJ databases">
        <title>Rapid genome shrinkage in a self-fertile nematode reveals novel sperm competition proteins.</title>
        <authorList>
            <person name="Yin D."/>
            <person name="Schwarz E.M."/>
            <person name="Thomas C.G."/>
            <person name="Felde R.L."/>
            <person name="Korf I.F."/>
            <person name="Cutter A.D."/>
            <person name="Schartner C.M."/>
            <person name="Ralston E.J."/>
            <person name="Meyer B.J."/>
            <person name="Haag E.S."/>
        </authorList>
    </citation>
    <scope>NUCLEOTIDE SEQUENCE [LARGE SCALE GENOMIC DNA]</scope>
    <source>
        <strain evidence="3">JU1422</strain>
    </source>
</reference>